<dbReference type="Proteomes" id="UP001139344">
    <property type="component" value="Unassembled WGS sequence"/>
</dbReference>
<evidence type="ECO:0000259" key="1">
    <source>
        <dbReference type="Pfam" id="PF00534"/>
    </source>
</evidence>
<dbReference type="InterPro" id="IPR001296">
    <property type="entry name" value="Glyco_trans_1"/>
</dbReference>
<dbReference type="Pfam" id="PF00534">
    <property type="entry name" value="Glycos_transf_1"/>
    <property type="match status" value="1"/>
</dbReference>
<evidence type="ECO:0000259" key="2">
    <source>
        <dbReference type="Pfam" id="PF13439"/>
    </source>
</evidence>
<gene>
    <name evidence="3" type="ORF">LU635_02135</name>
</gene>
<protein>
    <submittedName>
        <fullName evidence="3">Glycosyltransferase family 4 protein</fullName>
    </submittedName>
</protein>
<dbReference type="InterPro" id="IPR028098">
    <property type="entry name" value="Glyco_trans_4-like_N"/>
</dbReference>
<sequence>MKILQLVTKRQYRGAEVFAANLSDELIKLGHEIIFAGLYLNDSEVLRVEKGKNIDLSNDKSLLSSLQLIKNLVKLINSEKPDVIQCNGSDTLKFTVAASFFTRKTHITYRNISTISKWIDSSLKLNFYKTLFKKVDHVTSVGSESIQDLIETLDYPQEQTSVIRRGIPVKSLSPEDLSYLKSELGFFSNEKIVMHIGNFSPEKNHNFLLDIFSDIKKSFSHIKLVCVGEGETYQDIKEKIKKRNLEDTIKLLGFRKDISELLTQAHCLVLASKIEGVPGVILEAASQKVPSVATNVGGVSEVIIDNETGFIIDDFNKNEFKMRVISLLSDEKLKNRMGENAFRLVERDFNPLKNAQKFETLYIQLVNKNN</sequence>
<dbReference type="SUPFAM" id="SSF53756">
    <property type="entry name" value="UDP-Glycosyltransferase/glycogen phosphorylase"/>
    <property type="match status" value="1"/>
</dbReference>
<evidence type="ECO:0000313" key="3">
    <source>
        <dbReference type="EMBL" id="MCG9970421.1"/>
    </source>
</evidence>
<comment type="caution">
    <text evidence="3">The sequence shown here is derived from an EMBL/GenBank/DDBJ whole genome shotgun (WGS) entry which is preliminary data.</text>
</comment>
<dbReference type="GO" id="GO:0016757">
    <property type="term" value="F:glycosyltransferase activity"/>
    <property type="evidence" value="ECO:0007669"/>
    <property type="project" value="InterPro"/>
</dbReference>
<dbReference type="AlphaFoldDB" id="A0A9X1UUP4"/>
<accession>A0A9X1UUP4</accession>
<feature type="domain" description="Glycosyl transferase family 1" evidence="1">
    <location>
        <begin position="182"/>
        <end position="342"/>
    </location>
</feature>
<feature type="domain" description="Glycosyltransferase subfamily 4-like N-terminal" evidence="2">
    <location>
        <begin position="13"/>
        <end position="169"/>
    </location>
</feature>
<dbReference type="Gene3D" id="3.40.50.2000">
    <property type="entry name" value="Glycogen Phosphorylase B"/>
    <property type="match status" value="2"/>
</dbReference>
<reference evidence="3" key="1">
    <citation type="submission" date="2021-12" db="EMBL/GenBank/DDBJ databases">
        <title>Description of Gramella crocea sp. nov., a new bacterium isolated from activated sludge.</title>
        <authorList>
            <person name="Zhang X."/>
        </authorList>
    </citation>
    <scope>NUCLEOTIDE SEQUENCE</scope>
    <source>
        <strain evidence="3">YB25</strain>
    </source>
</reference>
<dbReference type="EMBL" id="JAJSON010000007">
    <property type="protein sequence ID" value="MCG9970421.1"/>
    <property type="molecule type" value="Genomic_DNA"/>
</dbReference>
<organism evidence="3 4">
    <name type="scientific">Christiangramia crocea</name>
    <dbReference type="NCBI Taxonomy" id="2904124"/>
    <lineage>
        <taxon>Bacteria</taxon>
        <taxon>Pseudomonadati</taxon>
        <taxon>Bacteroidota</taxon>
        <taxon>Flavobacteriia</taxon>
        <taxon>Flavobacteriales</taxon>
        <taxon>Flavobacteriaceae</taxon>
        <taxon>Christiangramia</taxon>
    </lineage>
</organism>
<dbReference type="RefSeq" id="WP_240095714.1">
    <property type="nucleotide sequence ID" value="NZ_JAJSON010000007.1"/>
</dbReference>
<keyword evidence="4" id="KW-1185">Reference proteome</keyword>
<name>A0A9X1UUP4_9FLAO</name>
<evidence type="ECO:0000313" key="4">
    <source>
        <dbReference type="Proteomes" id="UP001139344"/>
    </source>
</evidence>
<dbReference type="PANTHER" id="PTHR12526">
    <property type="entry name" value="GLYCOSYLTRANSFERASE"/>
    <property type="match status" value="1"/>
</dbReference>
<proteinExistence type="predicted"/>
<dbReference type="Pfam" id="PF13439">
    <property type="entry name" value="Glyco_transf_4"/>
    <property type="match status" value="1"/>
</dbReference>
<dbReference type="CDD" id="cd03801">
    <property type="entry name" value="GT4_PimA-like"/>
    <property type="match status" value="1"/>
</dbReference>